<dbReference type="EMBL" id="QNRO01000025">
    <property type="protein sequence ID" value="RBP23476.1"/>
    <property type="molecule type" value="Genomic_DNA"/>
</dbReference>
<dbReference type="InterPro" id="IPR024361">
    <property type="entry name" value="BACON"/>
</dbReference>
<protein>
    <submittedName>
        <fullName evidence="5">3',5'-cyclic AMP phosphodiesterase CpdA</fullName>
    </submittedName>
</protein>
<dbReference type="SUPFAM" id="SSF49363">
    <property type="entry name" value="Purple acid phosphatase, N-terminal domain"/>
    <property type="match status" value="1"/>
</dbReference>
<evidence type="ECO:0000313" key="5">
    <source>
        <dbReference type="EMBL" id="RBP23476.1"/>
    </source>
</evidence>
<dbReference type="GO" id="GO:0003993">
    <property type="term" value="F:acid phosphatase activity"/>
    <property type="evidence" value="ECO:0007669"/>
    <property type="project" value="InterPro"/>
</dbReference>
<feature type="domain" description="BACON" evidence="4">
    <location>
        <begin position="796"/>
        <end position="847"/>
    </location>
</feature>
<organism evidence="5 6">
    <name type="scientific">Marinobacter pelagius</name>
    <dbReference type="NCBI Taxonomy" id="379482"/>
    <lineage>
        <taxon>Bacteria</taxon>
        <taxon>Pseudomonadati</taxon>
        <taxon>Pseudomonadota</taxon>
        <taxon>Gammaproteobacteria</taxon>
        <taxon>Pseudomonadales</taxon>
        <taxon>Marinobacteraceae</taxon>
        <taxon>Marinobacter</taxon>
    </lineage>
</organism>
<evidence type="ECO:0000259" key="4">
    <source>
        <dbReference type="Pfam" id="PF19190"/>
    </source>
</evidence>
<dbReference type="GO" id="GO:0046872">
    <property type="term" value="F:metal ion binding"/>
    <property type="evidence" value="ECO:0007669"/>
    <property type="project" value="InterPro"/>
</dbReference>
<dbReference type="Gene3D" id="3.60.21.10">
    <property type="match status" value="1"/>
</dbReference>
<feature type="domain" description="Calcineurin-like phosphoesterase" evidence="2">
    <location>
        <begin position="254"/>
        <end position="444"/>
    </location>
</feature>
<evidence type="ECO:0000259" key="2">
    <source>
        <dbReference type="Pfam" id="PF00149"/>
    </source>
</evidence>
<reference evidence="5 6" key="1">
    <citation type="submission" date="2018-06" db="EMBL/GenBank/DDBJ databases">
        <title>Freshwater and sediment microbial communities from various areas in North America, analyzing microbe dynamics in response to fracking.</title>
        <authorList>
            <person name="Lamendella R."/>
        </authorList>
    </citation>
    <scope>NUCLEOTIDE SEQUENCE [LARGE SCALE GENOMIC DNA]</scope>
    <source>
        <strain evidence="5 6">114J</strain>
    </source>
</reference>
<proteinExistence type="predicted"/>
<evidence type="ECO:0000256" key="1">
    <source>
        <dbReference type="ARBA" id="ARBA00022729"/>
    </source>
</evidence>
<dbReference type="AlphaFoldDB" id="A0A366GAU2"/>
<dbReference type="InterPro" id="IPR029052">
    <property type="entry name" value="Metallo-depent_PP-like"/>
</dbReference>
<comment type="caution">
    <text evidence="5">The sequence shown here is derived from an EMBL/GenBank/DDBJ whole genome shotgun (WGS) entry which is preliminary data.</text>
</comment>
<name>A0A366GAU2_9GAMM</name>
<dbReference type="Proteomes" id="UP000252995">
    <property type="component" value="Unassembled WGS sequence"/>
</dbReference>
<dbReference type="OrthoDB" id="9804511at2"/>
<dbReference type="Pfam" id="PF16656">
    <property type="entry name" value="Pur_ac_phosph_N"/>
    <property type="match status" value="1"/>
</dbReference>
<keyword evidence="1" id="KW-0732">Signal</keyword>
<evidence type="ECO:0000259" key="3">
    <source>
        <dbReference type="Pfam" id="PF16656"/>
    </source>
</evidence>
<evidence type="ECO:0000313" key="6">
    <source>
        <dbReference type="Proteomes" id="UP000252995"/>
    </source>
</evidence>
<dbReference type="InterPro" id="IPR008963">
    <property type="entry name" value="Purple_acid_Pase-like_N"/>
</dbReference>
<dbReference type="InterPro" id="IPR013783">
    <property type="entry name" value="Ig-like_fold"/>
</dbReference>
<dbReference type="SUPFAM" id="SSF56300">
    <property type="entry name" value="Metallo-dependent phosphatases"/>
    <property type="match status" value="1"/>
</dbReference>
<dbReference type="PANTHER" id="PTHR45867">
    <property type="entry name" value="PURPLE ACID PHOSPHATASE"/>
    <property type="match status" value="1"/>
</dbReference>
<dbReference type="PANTHER" id="PTHR45867:SF3">
    <property type="entry name" value="ACID PHOSPHATASE TYPE 7"/>
    <property type="match status" value="1"/>
</dbReference>
<dbReference type="InterPro" id="IPR004843">
    <property type="entry name" value="Calcineurin-like_PHP"/>
</dbReference>
<dbReference type="InterPro" id="IPR015914">
    <property type="entry name" value="PAPs_N"/>
</dbReference>
<dbReference type="Gene3D" id="2.60.40.10">
    <property type="entry name" value="Immunoglobulins"/>
    <property type="match status" value="1"/>
</dbReference>
<dbReference type="Pfam" id="PF00149">
    <property type="entry name" value="Metallophos"/>
    <property type="match status" value="1"/>
</dbReference>
<sequence length="973" mass="104069">MVRRFFSFPRHARSLTCATGLLLTLFLVLALLPLRASAAELLVSLSSDRSSPQSLETAPLQDQVYIFVADANAVDQVRFYLDGTLVKTENRVPWDFAGTTPDDLAYAYDTRNLVDGNYQVSAELYQGGSVVQTLQGLMQVANQPPPEPGGEAGQLHTGWQGNPSGSLAVMWFSPLAGTPATVSYRRAGESAWAQASGTVSHSTADGQYLLVNLEGLLADTRYEFRAALAPDVWSRVYESYTAPAPGPADFDAIFVADTGLVGRLDGLATGTEQVILEIAQRNPRLVLLGGDYAYFNTDKRYVTLERSIAAWFDQMSAIASRSPMMPTYGNHEVLLGEGFDTWVNYFVTPEGWNGRRMYSFDAGEAHFVSIFGLNEYEQLPQEALDWLSADLAAARGRGQRWLVPYLHAAPFSEGTNHSSALPLRDQLGPIFEAAGVQVVLTAHDQSYERTYPLVNVPATNTPTSDNRHCYGPEDGVSWLKVAPGGKLSNISLDFSPWRTSEPPAWTVFRNNTLHHFAHLSVTATGTLDVDVFGVEGDGSVPLQIDGVRYSFNGCAPEVVAQPRQVTLLAEPGEAVSESLSVTGGDGAALAFDISQVPGWLSLSQVSGVTPASIELVADASSLAVGEYRGILQITAGEDSATWVPVVLRVGASSYGLWVSNSPERTGAVPLEGAILQGEQYIFTSPDTDVSQVRFYMDDPTGTGVVTKTENVPPFDLAGTAADDTAYPYDTGTLADGGHELGARLTVSGGLEVLVSAGFMVTNDVPQLDATPGSVLFELTPPESLAQQNVLVQMTDGSNPNYSARSTAAWLGVEPLAGVLPETLVLTADASALSPGQYQADVVIEAGTGEQLRVPVSLVYDQPSLYTLAVSLAADRSNPVPLDGSSLSGEVYIFVPDIDGMKRVAFYLDDPDRLGSPIKVENRAPWDFAGTVTKPPRDAYGFSLAGLAGQHVITAVITDADGDEIVHGVFDVSP</sequence>
<dbReference type="Pfam" id="PF19190">
    <property type="entry name" value="BACON_2"/>
    <property type="match status" value="1"/>
</dbReference>
<accession>A0A366GAU2</accession>
<feature type="domain" description="Purple acid phosphatase N-terminal" evidence="3">
    <location>
        <begin position="154"/>
        <end position="238"/>
    </location>
</feature>
<gene>
    <name evidence="5" type="ORF">DET50_12530</name>
</gene>